<keyword evidence="1" id="KW-0808">Transferase</keyword>
<dbReference type="RefSeq" id="WP_057953992.1">
    <property type="nucleotide sequence ID" value="NZ_CP013118.1"/>
</dbReference>
<dbReference type="InterPro" id="IPR029063">
    <property type="entry name" value="SAM-dependent_MTases_sf"/>
</dbReference>
<dbReference type="CDD" id="cd02440">
    <property type="entry name" value="AdoMet_MTases"/>
    <property type="match status" value="1"/>
</dbReference>
<keyword evidence="1" id="KW-0489">Methyltransferase</keyword>
<evidence type="ECO:0000313" key="1">
    <source>
        <dbReference type="EMBL" id="ALO16636.1"/>
    </source>
</evidence>
<dbReference type="SUPFAM" id="SSF53335">
    <property type="entry name" value="S-adenosyl-L-methionine-dependent methyltransferases"/>
    <property type="match status" value="1"/>
</dbReference>
<protein>
    <submittedName>
        <fullName evidence="1">Bifunctional 3-demethylubiquinone-9 3-methyltransferase/ 2-octaprenyl-6-hydroxy phenol methylase</fullName>
    </submittedName>
</protein>
<dbReference type="GO" id="GO:0008168">
    <property type="term" value="F:methyltransferase activity"/>
    <property type="evidence" value="ECO:0007669"/>
    <property type="project" value="UniProtKB-KW"/>
</dbReference>
<proteinExistence type="predicted"/>
<dbReference type="GO" id="GO:0032259">
    <property type="term" value="P:methylation"/>
    <property type="evidence" value="ECO:0007669"/>
    <property type="project" value="UniProtKB-KW"/>
</dbReference>
<keyword evidence="2" id="KW-1185">Reference proteome</keyword>
<name>A0A0S2I3T2_9BACT</name>
<dbReference type="Pfam" id="PF13489">
    <property type="entry name" value="Methyltransf_23"/>
    <property type="match status" value="1"/>
</dbReference>
<reference evidence="1 2" key="1">
    <citation type="submission" date="2015-11" db="EMBL/GenBank/DDBJ databases">
        <title>Description and complete genome sequence of a novel strain predominating in hypersaline microbial mats and representing a new family of the Bacteriodetes phylum.</title>
        <authorList>
            <person name="Spring S."/>
            <person name="Bunk B."/>
            <person name="Sproer C."/>
            <person name="Klenk H.-P."/>
        </authorList>
    </citation>
    <scope>NUCLEOTIDE SEQUENCE [LARGE SCALE GENOMIC DNA]</scope>
    <source>
        <strain evidence="1 2">L21-Spi-D4</strain>
    </source>
</reference>
<gene>
    <name evidence="1" type="ORF">L21SP5_03016</name>
</gene>
<keyword evidence="1" id="KW-0830">Ubiquinone</keyword>
<organism evidence="1 2">
    <name type="scientific">Salinivirga cyanobacteriivorans</name>
    <dbReference type="NCBI Taxonomy" id="1307839"/>
    <lineage>
        <taxon>Bacteria</taxon>
        <taxon>Pseudomonadati</taxon>
        <taxon>Bacteroidota</taxon>
        <taxon>Bacteroidia</taxon>
        <taxon>Bacteroidales</taxon>
        <taxon>Salinivirgaceae</taxon>
        <taxon>Salinivirga</taxon>
    </lineage>
</organism>
<sequence>MNKTDTITKCLSCDSTHLKAFTTTKAQMHHNEETFTFVKCNNCGLIMLNPRVAQESLHEYYSDYYLPFRGPSAWGQYAPLVAKNLGKTDKKRVKIAKSAVSIDQNSTVLDVGCGKPTFLKKLQEATGARCKGIDFTDEGWKTETDTYRNIDLEVAEFHQFSASKPFDLITMWHYLEHDYQPKATLKRMKQVAHPETRMLIEVPNFGSWTRKLQRQHWEGYHTPRHTAVYTPETITKLLENSGWQVEKIKPYGTLDPYPLFWMGRQEKRGIDWSQSMEKKFVGFVAGMLLTAPIFMLKKWLPAGIMTIVARPAL</sequence>
<dbReference type="OrthoDB" id="2370471at2"/>
<dbReference type="KEGG" id="blq:L21SP5_03016"/>
<dbReference type="Proteomes" id="UP000064893">
    <property type="component" value="Chromosome"/>
</dbReference>
<accession>A0A0S2I3T2</accession>
<dbReference type="Gene3D" id="3.40.50.150">
    <property type="entry name" value="Vaccinia Virus protein VP39"/>
    <property type="match status" value="1"/>
</dbReference>
<evidence type="ECO:0000313" key="2">
    <source>
        <dbReference type="Proteomes" id="UP000064893"/>
    </source>
</evidence>
<dbReference type="STRING" id="1307839.L21SP5_03016"/>
<dbReference type="PANTHER" id="PTHR43861:SF6">
    <property type="entry name" value="METHYLTRANSFERASE TYPE 11"/>
    <property type="match status" value="1"/>
</dbReference>
<dbReference type="AlphaFoldDB" id="A0A0S2I3T2"/>
<dbReference type="PANTHER" id="PTHR43861">
    <property type="entry name" value="TRANS-ACONITATE 2-METHYLTRANSFERASE-RELATED"/>
    <property type="match status" value="1"/>
</dbReference>
<dbReference type="EMBL" id="CP013118">
    <property type="protein sequence ID" value="ALO16636.1"/>
    <property type="molecule type" value="Genomic_DNA"/>
</dbReference>